<keyword evidence="3" id="KW-1185">Reference proteome</keyword>
<accession>A0A9J6FJS2</accession>
<dbReference type="OMA" id="TTHWRGM"/>
<feature type="region of interest" description="Disordered" evidence="1">
    <location>
        <begin position="36"/>
        <end position="117"/>
    </location>
</feature>
<evidence type="ECO:0000313" key="2">
    <source>
        <dbReference type="EMBL" id="KAH9363195.1"/>
    </source>
</evidence>
<dbReference type="Proteomes" id="UP000821853">
    <property type="component" value="Chromosome 1"/>
</dbReference>
<gene>
    <name evidence="2" type="ORF">HPB48_017556</name>
</gene>
<reference evidence="2 3" key="1">
    <citation type="journal article" date="2020" name="Cell">
        <title>Large-Scale Comparative Analyses of Tick Genomes Elucidate Their Genetic Diversity and Vector Capacities.</title>
        <authorList>
            <consortium name="Tick Genome and Microbiome Consortium (TIGMIC)"/>
            <person name="Jia N."/>
            <person name="Wang J."/>
            <person name="Shi W."/>
            <person name="Du L."/>
            <person name="Sun Y."/>
            <person name="Zhan W."/>
            <person name="Jiang J.F."/>
            <person name="Wang Q."/>
            <person name="Zhang B."/>
            <person name="Ji P."/>
            <person name="Bell-Sakyi L."/>
            <person name="Cui X.M."/>
            <person name="Yuan T.T."/>
            <person name="Jiang B.G."/>
            <person name="Yang W.F."/>
            <person name="Lam T.T."/>
            <person name="Chang Q.C."/>
            <person name="Ding S.J."/>
            <person name="Wang X.J."/>
            <person name="Zhu J.G."/>
            <person name="Ruan X.D."/>
            <person name="Zhao L."/>
            <person name="Wei J.T."/>
            <person name="Ye R.Z."/>
            <person name="Que T.C."/>
            <person name="Du C.H."/>
            <person name="Zhou Y.H."/>
            <person name="Cheng J.X."/>
            <person name="Dai P.F."/>
            <person name="Guo W.B."/>
            <person name="Han X.H."/>
            <person name="Huang E.J."/>
            <person name="Li L.F."/>
            <person name="Wei W."/>
            <person name="Gao Y.C."/>
            <person name="Liu J.Z."/>
            <person name="Shao H.Z."/>
            <person name="Wang X."/>
            <person name="Wang C.C."/>
            <person name="Yang T.C."/>
            <person name="Huo Q.B."/>
            <person name="Li W."/>
            <person name="Chen H.Y."/>
            <person name="Chen S.E."/>
            <person name="Zhou L.G."/>
            <person name="Ni X.B."/>
            <person name="Tian J.H."/>
            <person name="Sheng Y."/>
            <person name="Liu T."/>
            <person name="Pan Y.S."/>
            <person name="Xia L.Y."/>
            <person name="Li J."/>
            <person name="Zhao F."/>
            <person name="Cao W.C."/>
        </authorList>
    </citation>
    <scope>NUCLEOTIDE SEQUENCE [LARGE SCALE GENOMIC DNA]</scope>
    <source>
        <strain evidence="2">HaeL-2018</strain>
    </source>
</reference>
<organism evidence="2 3">
    <name type="scientific">Haemaphysalis longicornis</name>
    <name type="common">Bush tick</name>
    <dbReference type="NCBI Taxonomy" id="44386"/>
    <lineage>
        <taxon>Eukaryota</taxon>
        <taxon>Metazoa</taxon>
        <taxon>Ecdysozoa</taxon>
        <taxon>Arthropoda</taxon>
        <taxon>Chelicerata</taxon>
        <taxon>Arachnida</taxon>
        <taxon>Acari</taxon>
        <taxon>Parasitiformes</taxon>
        <taxon>Ixodida</taxon>
        <taxon>Ixodoidea</taxon>
        <taxon>Ixodidae</taxon>
        <taxon>Haemaphysalinae</taxon>
        <taxon>Haemaphysalis</taxon>
    </lineage>
</organism>
<feature type="region of interest" description="Disordered" evidence="1">
    <location>
        <begin position="330"/>
        <end position="354"/>
    </location>
</feature>
<dbReference type="OrthoDB" id="6500093at2759"/>
<feature type="compositionally biased region" description="Polar residues" evidence="1">
    <location>
        <begin position="70"/>
        <end position="79"/>
    </location>
</feature>
<feature type="compositionally biased region" description="Basic and acidic residues" evidence="1">
    <location>
        <begin position="82"/>
        <end position="93"/>
    </location>
</feature>
<name>A0A9J6FJS2_HAELO</name>
<evidence type="ECO:0000313" key="3">
    <source>
        <dbReference type="Proteomes" id="UP000821853"/>
    </source>
</evidence>
<proteinExistence type="predicted"/>
<protein>
    <submittedName>
        <fullName evidence="2">Uncharacterized protein</fullName>
    </submittedName>
</protein>
<evidence type="ECO:0000256" key="1">
    <source>
        <dbReference type="SAM" id="MobiDB-lite"/>
    </source>
</evidence>
<sequence>MKHGELPSSRVRYAPAASYVPVLVPKHLVLGAGSQELSEELYPRRRPPPSEPQSTEEDSRRFAHNGAQPDASSEESPASTEDGGRGAGHDIRSQMRSVYARRPSQPELPSSSRPTLGSALWIPRASRGVYPPLTTTHWRGMDTLDDGDRGTWKHSPGQSYAARRILSRVRRGASAKVMSSTTAAAASGFIPIAGPFGGQELAYSAFLDGGSSTPFPAGFSSYASPSRQQHAKEAYGGSLDYGRSATSAFSGGYDSLGSGNFQLIRGGVYADDQASSSHVPYYVHGPSSSYSPYSYDEDAGGPVLGFQGFEHFGSPLHNALSKHSHVLGASTEHRTHASTPKPLSVEEDQMRATE</sequence>
<dbReference type="EMBL" id="JABSTR010000001">
    <property type="protein sequence ID" value="KAH9363195.1"/>
    <property type="molecule type" value="Genomic_DNA"/>
</dbReference>
<dbReference type="AlphaFoldDB" id="A0A9J6FJS2"/>
<dbReference type="VEuPathDB" id="VectorBase:HLOH_060205"/>
<comment type="caution">
    <text evidence="2">The sequence shown here is derived from an EMBL/GenBank/DDBJ whole genome shotgun (WGS) entry which is preliminary data.</text>
</comment>